<evidence type="ECO:0000256" key="1">
    <source>
        <dbReference type="SAM" id="MobiDB-lite"/>
    </source>
</evidence>
<evidence type="ECO:0000313" key="3">
    <source>
        <dbReference type="EMBL" id="KAK3887785.1"/>
    </source>
</evidence>
<keyword evidence="2" id="KW-0732">Signal</keyword>
<evidence type="ECO:0000256" key="2">
    <source>
        <dbReference type="SAM" id="SignalP"/>
    </source>
</evidence>
<protein>
    <submittedName>
        <fullName evidence="3">Uncharacterized protein</fullName>
    </submittedName>
</protein>
<feature type="region of interest" description="Disordered" evidence="1">
    <location>
        <begin position="48"/>
        <end position="85"/>
    </location>
</feature>
<name>A0AAE1KZT2_PETCI</name>
<reference evidence="3" key="1">
    <citation type="submission" date="2023-10" db="EMBL/GenBank/DDBJ databases">
        <title>Genome assemblies of two species of porcelain crab, Petrolisthes cinctipes and Petrolisthes manimaculis (Anomura: Porcellanidae).</title>
        <authorList>
            <person name="Angst P."/>
        </authorList>
    </citation>
    <scope>NUCLEOTIDE SEQUENCE</scope>
    <source>
        <strain evidence="3">PB745_01</strain>
        <tissue evidence="3">Gill</tissue>
    </source>
</reference>
<dbReference type="EMBL" id="JAWQEG010000607">
    <property type="protein sequence ID" value="KAK3887785.1"/>
    <property type="molecule type" value="Genomic_DNA"/>
</dbReference>
<comment type="caution">
    <text evidence="3">The sequence shown here is derived from an EMBL/GenBank/DDBJ whole genome shotgun (WGS) entry which is preliminary data.</text>
</comment>
<dbReference type="Proteomes" id="UP001286313">
    <property type="component" value="Unassembled WGS sequence"/>
</dbReference>
<evidence type="ECO:0000313" key="4">
    <source>
        <dbReference type="Proteomes" id="UP001286313"/>
    </source>
</evidence>
<sequence length="85" mass="9121">MLVVLVLLAAITCESAAPQPPNLPYLLDNYYEEHLIGELGRRQDVWRRCGERSRSPPPSAATAAPTVPLSPPPPPTVASSTMTLA</sequence>
<accession>A0AAE1KZT2</accession>
<feature type="chain" id="PRO_5041932087" evidence="2">
    <location>
        <begin position="17"/>
        <end position="85"/>
    </location>
</feature>
<dbReference type="AlphaFoldDB" id="A0AAE1KZT2"/>
<proteinExistence type="predicted"/>
<feature type="signal peptide" evidence="2">
    <location>
        <begin position="1"/>
        <end position="16"/>
    </location>
</feature>
<keyword evidence="4" id="KW-1185">Reference proteome</keyword>
<gene>
    <name evidence="3" type="ORF">Pcinc_008113</name>
</gene>
<organism evidence="3 4">
    <name type="scientific">Petrolisthes cinctipes</name>
    <name type="common">Flat porcelain crab</name>
    <dbReference type="NCBI Taxonomy" id="88211"/>
    <lineage>
        <taxon>Eukaryota</taxon>
        <taxon>Metazoa</taxon>
        <taxon>Ecdysozoa</taxon>
        <taxon>Arthropoda</taxon>
        <taxon>Crustacea</taxon>
        <taxon>Multicrustacea</taxon>
        <taxon>Malacostraca</taxon>
        <taxon>Eumalacostraca</taxon>
        <taxon>Eucarida</taxon>
        <taxon>Decapoda</taxon>
        <taxon>Pleocyemata</taxon>
        <taxon>Anomura</taxon>
        <taxon>Galatheoidea</taxon>
        <taxon>Porcellanidae</taxon>
        <taxon>Petrolisthes</taxon>
    </lineage>
</organism>